<dbReference type="EnsemblBacteria" id="ABM79963">
    <property type="protein sequence ID" value="ABM79963"/>
    <property type="gene ID" value="Hbut_0088"/>
</dbReference>
<evidence type="ECO:0000256" key="3">
    <source>
        <dbReference type="ARBA" id="ARBA00022679"/>
    </source>
</evidence>
<organism evidence="7 8">
    <name type="scientific">Hyperthermus butylicus (strain DSM 5456 / JCM 9403 / PLM1-5)</name>
    <dbReference type="NCBI Taxonomy" id="415426"/>
    <lineage>
        <taxon>Archaea</taxon>
        <taxon>Thermoproteota</taxon>
        <taxon>Thermoprotei</taxon>
        <taxon>Desulfurococcales</taxon>
        <taxon>Pyrodictiaceae</taxon>
        <taxon>Hyperthermus</taxon>
    </lineage>
</organism>
<protein>
    <submittedName>
        <fullName evidence="7">Methyltransferase</fullName>
    </submittedName>
</protein>
<dbReference type="InterPro" id="IPR056744">
    <property type="entry name" value="TRM5/TYW2-like_N"/>
</dbReference>
<feature type="domain" description="SAM-dependent methyltransferase TRM5/TYW2-type" evidence="6">
    <location>
        <begin position="27"/>
        <end position="287"/>
    </location>
</feature>
<evidence type="ECO:0000256" key="5">
    <source>
        <dbReference type="ARBA" id="ARBA00022694"/>
    </source>
</evidence>
<keyword evidence="4" id="KW-0949">S-adenosyl-L-methionine</keyword>
<dbReference type="Proteomes" id="UP000002593">
    <property type="component" value="Chromosome"/>
</dbReference>
<dbReference type="InterPro" id="IPR056743">
    <property type="entry name" value="TRM5-TYW2-like_MTfase"/>
</dbReference>
<dbReference type="PANTHER" id="PTHR23245">
    <property type="entry name" value="TRNA METHYLTRANSFERASE"/>
    <property type="match status" value="1"/>
</dbReference>
<proteinExistence type="predicted"/>
<dbReference type="GO" id="GO:0005737">
    <property type="term" value="C:cytoplasm"/>
    <property type="evidence" value="ECO:0007669"/>
    <property type="project" value="TreeGrafter"/>
</dbReference>
<dbReference type="KEGG" id="hbu:Hbut_0088"/>
<keyword evidence="2 7" id="KW-0489">Methyltransferase</keyword>
<sequence>MPRRELLRKIAEEVYGPEKARRFWKRIDIIGDIAIIKKPFDVELEELKPLAEALLARLPYVKSVWAASSPVEGMYRLRKFVHLAGEQRSLTIHREYGCSFLVDITKVYISPRLSYEHYRVAKLVKPGEVVINMYAGAGLFSIIIARHAKPQRVYSIDINPDAYQLMVHNVKMNKVEDIVVPILGDAAKVVPETLRGTANRILMPLPELALEHLPAALAGLREGRGVLHVYLHIFAEKGVDPRSRAVETLVNRLEELGVKKHRVLLARVVRTVGPRRSQVVVDVEVET</sequence>
<reference evidence="7 8" key="1">
    <citation type="journal article" date="2007" name="Archaea">
        <title>The genome of Hyperthermus butylicus: a sulfur-reducing, peptide fermenting, neutrophilic Crenarchaeote growing up to 108 degrees C.</title>
        <authorList>
            <person name="Brugger K."/>
            <person name="Chen L."/>
            <person name="Stark M."/>
            <person name="Zibat A."/>
            <person name="Redder P."/>
            <person name="Ruepp A."/>
            <person name="Awayez M."/>
            <person name="She Q."/>
            <person name="Garrett R.A."/>
            <person name="Klenk H.P."/>
        </authorList>
    </citation>
    <scope>NUCLEOTIDE SEQUENCE [LARGE SCALE GENOMIC DNA]</scope>
    <source>
        <strain evidence="8">DSM 5456 / JCM 9403 / PLM1-5</strain>
    </source>
</reference>
<dbReference type="RefSeq" id="WP_011821280.1">
    <property type="nucleotide sequence ID" value="NC_008818.1"/>
</dbReference>
<dbReference type="STRING" id="415426.Hbut_0088"/>
<accession>A2BJ02</accession>
<dbReference type="Gene3D" id="3.40.50.150">
    <property type="entry name" value="Vaccinia Virus protein VP39"/>
    <property type="match status" value="1"/>
</dbReference>
<evidence type="ECO:0000256" key="1">
    <source>
        <dbReference type="ARBA" id="ARBA00022490"/>
    </source>
</evidence>
<dbReference type="OrthoDB" id="8079at2157"/>
<dbReference type="InterPro" id="IPR029063">
    <property type="entry name" value="SAM-dependent_MTases_sf"/>
</dbReference>
<dbReference type="PROSITE" id="PS51684">
    <property type="entry name" value="SAM_MT_TRM5_TYW2"/>
    <property type="match status" value="1"/>
</dbReference>
<keyword evidence="3" id="KW-0808">Transferase</keyword>
<dbReference type="CDD" id="cd02440">
    <property type="entry name" value="AdoMet_MTases"/>
    <property type="match status" value="1"/>
</dbReference>
<evidence type="ECO:0000256" key="2">
    <source>
        <dbReference type="ARBA" id="ARBA00022603"/>
    </source>
</evidence>
<dbReference type="AlphaFoldDB" id="A2BJ02"/>
<name>A2BJ02_HYPBU</name>
<dbReference type="SUPFAM" id="SSF53335">
    <property type="entry name" value="S-adenosyl-L-methionine-dependent methyltransferases"/>
    <property type="match status" value="1"/>
</dbReference>
<evidence type="ECO:0000256" key="4">
    <source>
        <dbReference type="ARBA" id="ARBA00022691"/>
    </source>
</evidence>
<dbReference type="Pfam" id="PF02475">
    <property type="entry name" value="TRM5-TYW2_MTfase"/>
    <property type="match status" value="1"/>
</dbReference>
<evidence type="ECO:0000313" key="8">
    <source>
        <dbReference type="Proteomes" id="UP000002593"/>
    </source>
</evidence>
<dbReference type="GO" id="GO:0002939">
    <property type="term" value="P:tRNA N1-guanine methylation"/>
    <property type="evidence" value="ECO:0007669"/>
    <property type="project" value="TreeGrafter"/>
</dbReference>
<dbReference type="PANTHER" id="PTHR23245:SF36">
    <property type="entry name" value="TRNA (GUANINE(37)-N1)-METHYLTRANSFERASE"/>
    <property type="match status" value="1"/>
</dbReference>
<evidence type="ECO:0000259" key="6">
    <source>
        <dbReference type="PROSITE" id="PS51684"/>
    </source>
</evidence>
<dbReference type="Gene3D" id="3.30.300.110">
    <property type="entry name" value="Met-10+ protein-like domains"/>
    <property type="match status" value="1"/>
</dbReference>
<dbReference type="InterPro" id="IPR030382">
    <property type="entry name" value="MeTrfase_TRM5/TYW2"/>
</dbReference>
<keyword evidence="5" id="KW-0819">tRNA processing</keyword>
<keyword evidence="8" id="KW-1185">Reference proteome</keyword>
<dbReference type="HOGENOM" id="CLU_022610_0_0_2"/>
<dbReference type="eggNOG" id="arCOG00033">
    <property type="taxonomic scope" value="Archaea"/>
</dbReference>
<evidence type="ECO:0000313" key="7">
    <source>
        <dbReference type="EMBL" id="ABM79963.1"/>
    </source>
</evidence>
<dbReference type="EMBL" id="CP000493">
    <property type="protein sequence ID" value="ABM79963.1"/>
    <property type="molecule type" value="Genomic_DNA"/>
</dbReference>
<keyword evidence="1" id="KW-0963">Cytoplasm</keyword>
<dbReference type="GO" id="GO:0008175">
    <property type="term" value="F:tRNA methyltransferase activity"/>
    <property type="evidence" value="ECO:0007669"/>
    <property type="project" value="TreeGrafter"/>
</dbReference>
<gene>
    <name evidence="7" type="ordered locus">Hbut_0088</name>
</gene>
<dbReference type="Pfam" id="PF25133">
    <property type="entry name" value="TYW2_N_2"/>
    <property type="match status" value="1"/>
</dbReference>
<dbReference type="GeneID" id="4781452"/>